<dbReference type="PANTHER" id="PTHR45710:SF34">
    <property type="match status" value="1"/>
</dbReference>
<dbReference type="CDD" id="cd00037">
    <property type="entry name" value="CLECT"/>
    <property type="match status" value="1"/>
</dbReference>
<dbReference type="Gene3D" id="3.10.100.10">
    <property type="entry name" value="Mannose-Binding Protein A, subunit A"/>
    <property type="match status" value="1"/>
</dbReference>
<dbReference type="InterPro" id="IPR050828">
    <property type="entry name" value="C-type_lectin/matrix_domain"/>
</dbReference>
<dbReference type="SMART" id="SM00034">
    <property type="entry name" value="CLECT"/>
    <property type="match status" value="1"/>
</dbReference>
<sequence>MILFKLIYTVCSVVQLSCIVHSNRDFVHRLTIEDLATRDNVLNVPVALPTGYVVNRPSQTAAIGDRVDVNKDGQNKEVSETDMYLLGAIEKLVHRMDLMEKRLKRSEELIQHIVEGSAANREDPCPGNFTRIVHACYHFSERQYNWKSAMSMCKSLGGNLLEFDNKDEQIDVLTYLVGDKYLRGYDYWTGGLNPGLLWIWANSARPVVPKDSTRPEDQIAGSGRCLRLTPNAATKVYSYSGAECSNRHRYVCKHEENATDKALTRIHKALKDGDGRSRTTVAATPSSSPILAET</sequence>
<gene>
    <name evidence="3" type="ORF">CINCED_3A015051</name>
</gene>
<dbReference type="AlphaFoldDB" id="A0A5E4MEC4"/>
<protein>
    <submittedName>
        <fullName evidence="3">C-type lectin fold,C-type lectin-like/link domain,C-type lectin-like</fullName>
    </submittedName>
</protein>
<feature type="region of interest" description="Disordered" evidence="1">
    <location>
        <begin position="274"/>
        <end position="294"/>
    </location>
</feature>
<keyword evidence="4" id="KW-1185">Reference proteome</keyword>
<evidence type="ECO:0000259" key="2">
    <source>
        <dbReference type="PROSITE" id="PS50041"/>
    </source>
</evidence>
<evidence type="ECO:0000256" key="1">
    <source>
        <dbReference type="SAM" id="MobiDB-lite"/>
    </source>
</evidence>
<dbReference type="Pfam" id="PF00059">
    <property type="entry name" value="Lectin_C"/>
    <property type="match status" value="1"/>
</dbReference>
<keyword evidence="3" id="KW-0430">Lectin</keyword>
<dbReference type="SUPFAM" id="SSF56436">
    <property type="entry name" value="C-type lectin-like"/>
    <property type="match status" value="1"/>
</dbReference>
<dbReference type="PANTHER" id="PTHR45710">
    <property type="entry name" value="C-TYPE LECTIN DOMAIN-CONTAINING PROTEIN 180"/>
    <property type="match status" value="1"/>
</dbReference>
<evidence type="ECO:0000313" key="4">
    <source>
        <dbReference type="Proteomes" id="UP000325440"/>
    </source>
</evidence>
<dbReference type="PROSITE" id="PS50041">
    <property type="entry name" value="C_TYPE_LECTIN_2"/>
    <property type="match status" value="1"/>
</dbReference>
<dbReference type="InterPro" id="IPR016187">
    <property type="entry name" value="CTDL_fold"/>
</dbReference>
<dbReference type="InterPro" id="IPR016186">
    <property type="entry name" value="C-type_lectin-like/link_sf"/>
</dbReference>
<feature type="domain" description="C-type lectin" evidence="2">
    <location>
        <begin position="136"/>
        <end position="253"/>
    </location>
</feature>
<accession>A0A5E4MEC4</accession>
<evidence type="ECO:0000313" key="3">
    <source>
        <dbReference type="EMBL" id="VVC30468.1"/>
    </source>
</evidence>
<dbReference type="Proteomes" id="UP000325440">
    <property type="component" value="Unassembled WGS sequence"/>
</dbReference>
<dbReference type="OrthoDB" id="2142683at2759"/>
<feature type="compositionally biased region" description="Polar residues" evidence="1">
    <location>
        <begin position="278"/>
        <end position="294"/>
    </location>
</feature>
<dbReference type="EMBL" id="CABPRJ010000519">
    <property type="protein sequence ID" value="VVC30468.1"/>
    <property type="molecule type" value="Genomic_DNA"/>
</dbReference>
<dbReference type="GO" id="GO:0030246">
    <property type="term" value="F:carbohydrate binding"/>
    <property type="evidence" value="ECO:0007669"/>
    <property type="project" value="UniProtKB-KW"/>
</dbReference>
<dbReference type="InterPro" id="IPR001304">
    <property type="entry name" value="C-type_lectin-like"/>
</dbReference>
<organism evidence="3 4">
    <name type="scientific">Cinara cedri</name>
    <dbReference type="NCBI Taxonomy" id="506608"/>
    <lineage>
        <taxon>Eukaryota</taxon>
        <taxon>Metazoa</taxon>
        <taxon>Ecdysozoa</taxon>
        <taxon>Arthropoda</taxon>
        <taxon>Hexapoda</taxon>
        <taxon>Insecta</taxon>
        <taxon>Pterygota</taxon>
        <taxon>Neoptera</taxon>
        <taxon>Paraneoptera</taxon>
        <taxon>Hemiptera</taxon>
        <taxon>Sternorrhyncha</taxon>
        <taxon>Aphidomorpha</taxon>
        <taxon>Aphidoidea</taxon>
        <taxon>Aphididae</taxon>
        <taxon>Lachninae</taxon>
        <taxon>Cinara</taxon>
    </lineage>
</organism>
<proteinExistence type="predicted"/>
<name>A0A5E4MEC4_9HEMI</name>
<reference evidence="3 4" key="1">
    <citation type="submission" date="2019-08" db="EMBL/GenBank/DDBJ databases">
        <authorList>
            <person name="Alioto T."/>
            <person name="Alioto T."/>
            <person name="Gomez Garrido J."/>
        </authorList>
    </citation>
    <scope>NUCLEOTIDE SEQUENCE [LARGE SCALE GENOMIC DNA]</scope>
</reference>